<name>A0ABY7VZ21_9BACT</name>
<dbReference type="Gene3D" id="3.20.20.150">
    <property type="entry name" value="Divalent-metal-dependent TIM barrel enzymes"/>
    <property type="match status" value="1"/>
</dbReference>
<dbReference type="PANTHER" id="PTHR12110">
    <property type="entry name" value="HYDROXYPYRUVATE ISOMERASE"/>
    <property type="match status" value="1"/>
</dbReference>
<dbReference type="InterPro" id="IPR013022">
    <property type="entry name" value="Xyl_isomerase-like_TIM-brl"/>
</dbReference>
<sequence>MKTSKIAIGSWAFSFGPYEKNPWTFEQVCKYAGEHGYDGIEINGFRPHPHPDDYATDEKCAQLKAMIESYGLGISGFAADFRDVPPALVSEAEFLSEVKKCLEFCRRMGIDVLRVDTITAPDAVAPELYHQHFKNLTDNWRAAAELCKAYDVLMVWEFEPGFWLNKPSEVKLAVDTVNHPNFKLLFDSSHAYMCAVVGARHNGEKEILKGGVNEFAAMVKDQIGHWHLIDCDGTLHNDETSTHSPFGTGQVDFKSFMQEFKDDLEQANWWTFDFCFCPTTEIDAKDAIPYIKRLADQIT</sequence>
<dbReference type="SUPFAM" id="SSF51658">
    <property type="entry name" value="Xylose isomerase-like"/>
    <property type="match status" value="1"/>
</dbReference>
<evidence type="ECO:0000313" key="3">
    <source>
        <dbReference type="Proteomes" id="UP001214250"/>
    </source>
</evidence>
<keyword evidence="3" id="KW-1185">Reference proteome</keyword>
<protein>
    <submittedName>
        <fullName evidence="2">Sugar phosphate isomerase/epimerase</fullName>
    </submittedName>
</protein>
<accession>A0ABY7VZ21</accession>
<organism evidence="2 3">
    <name type="scientific">Lentisphaera profundi</name>
    <dbReference type="NCBI Taxonomy" id="1658616"/>
    <lineage>
        <taxon>Bacteria</taxon>
        <taxon>Pseudomonadati</taxon>
        <taxon>Lentisphaerota</taxon>
        <taxon>Lentisphaeria</taxon>
        <taxon>Lentisphaerales</taxon>
        <taxon>Lentisphaeraceae</taxon>
        <taxon>Lentisphaera</taxon>
    </lineage>
</organism>
<dbReference type="EMBL" id="CP117812">
    <property type="protein sequence ID" value="WDE99435.1"/>
    <property type="molecule type" value="Genomic_DNA"/>
</dbReference>
<reference evidence="2 3" key="1">
    <citation type="submission" date="2023-02" db="EMBL/GenBank/DDBJ databases">
        <title>Genome sequence of Lentisphaera profundi SAORIC-696.</title>
        <authorList>
            <person name="Kim e."/>
            <person name="Cho J.-C."/>
            <person name="Choi A."/>
            <person name="Kang I."/>
        </authorList>
    </citation>
    <scope>NUCLEOTIDE SEQUENCE [LARGE SCALE GENOMIC DNA]</scope>
    <source>
        <strain evidence="2 3">SAORIC-696</strain>
    </source>
</reference>
<dbReference type="RefSeq" id="WP_274154290.1">
    <property type="nucleotide sequence ID" value="NZ_CP117812.1"/>
</dbReference>
<keyword evidence="2" id="KW-0413">Isomerase</keyword>
<gene>
    <name evidence="2" type="ORF">PQO03_16480</name>
</gene>
<dbReference type="GO" id="GO:0016853">
    <property type="term" value="F:isomerase activity"/>
    <property type="evidence" value="ECO:0007669"/>
    <property type="project" value="UniProtKB-KW"/>
</dbReference>
<dbReference type="InterPro" id="IPR050312">
    <property type="entry name" value="IolE/XylAMocC-like"/>
</dbReference>
<evidence type="ECO:0000313" key="2">
    <source>
        <dbReference type="EMBL" id="WDE99435.1"/>
    </source>
</evidence>
<feature type="domain" description="Xylose isomerase-like TIM barrel" evidence="1">
    <location>
        <begin position="30"/>
        <end position="262"/>
    </location>
</feature>
<dbReference type="Pfam" id="PF01261">
    <property type="entry name" value="AP_endonuc_2"/>
    <property type="match status" value="1"/>
</dbReference>
<proteinExistence type="predicted"/>
<dbReference type="Proteomes" id="UP001214250">
    <property type="component" value="Chromosome 2"/>
</dbReference>
<dbReference type="InterPro" id="IPR036237">
    <property type="entry name" value="Xyl_isomerase-like_sf"/>
</dbReference>
<evidence type="ECO:0000259" key="1">
    <source>
        <dbReference type="Pfam" id="PF01261"/>
    </source>
</evidence>